<dbReference type="SMART" id="SM00388">
    <property type="entry name" value="HisKA"/>
    <property type="match status" value="1"/>
</dbReference>
<dbReference type="InterPro" id="IPR004358">
    <property type="entry name" value="Sig_transdc_His_kin-like_C"/>
</dbReference>
<comment type="caution">
    <text evidence="10">The sequence shown here is derived from an EMBL/GenBank/DDBJ whole genome shotgun (WGS) entry which is preliminary data.</text>
</comment>
<evidence type="ECO:0000313" key="10">
    <source>
        <dbReference type="EMBL" id="PRX57238.1"/>
    </source>
</evidence>
<dbReference type="Proteomes" id="UP000237640">
    <property type="component" value="Unassembled WGS sequence"/>
</dbReference>
<dbReference type="PROSITE" id="PS50112">
    <property type="entry name" value="PAS"/>
    <property type="match status" value="1"/>
</dbReference>
<dbReference type="SMART" id="SM00086">
    <property type="entry name" value="PAC"/>
    <property type="match status" value="2"/>
</dbReference>
<accession>A0A2T0MI23</accession>
<evidence type="ECO:0000256" key="4">
    <source>
        <dbReference type="ARBA" id="ARBA00022679"/>
    </source>
</evidence>
<proteinExistence type="predicted"/>
<evidence type="ECO:0000256" key="1">
    <source>
        <dbReference type="ARBA" id="ARBA00000085"/>
    </source>
</evidence>
<dbReference type="SUPFAM" id="SSF47384">
    <property type="entry name" value="Homodimeric domain of signal transducing histidine kinase"/>
    <property type="match status" value="1"/>
</dbReference>
<feature type="domain" description="PAC" evidence="9">
    <location>
        <begin position="83"/>
        <end position="133"/>
    </location>
</feature>
<evidence type="ECO:0000256" key="2">
    <source>
        <dbReference type="ARBA" id="ARBA00012438"/>
    </source>
</evidence>
<dbReference type="InterPro" id="IPR000700">
    <property type="entry name" value="PAS-assoc_C"/>
</dbReference>
<dbReference type="NCBIfam" id="TIGR00229">
    <property type="entry name" value="sensory_box"/>
    <property type="match status" value="2"/>
</dbReference>
<evidence type="ECO:0000259" key="7">
    <source>
        <dbReference type="PROSITE" id="PS50109"/>
    </source>
</evidence>
<dbReference type="CDD" id="cd00075">
    <property type="entry name" value="HATPase"/>
    <property type="match status" value="1"/>
</dbReference>
<feature type="domain" description="Histidine kinase" evidence="7">
    <location>
        <begin position="284"/>
        <end position="499"/>
    </location>
</feature>
<protein>
    <recommendedName>
        <fullName evidence="2">histidine kinase</fullName>
        <ecNumber evidence="2">2.7.13.3</ecNumber>
    </recommendedName>
</protein>
<dbReference type="InterPro" id="IPR001610">
    <property type="entry name" value="PAC"/>
</dbReference>
<dbReference type="RefSeq" id="WP_245911936.1">
    <property type="nucleotide sequence ID" value="NZ_PVYX01000001.1"/>
</dbReference>
<dbReference type="AlphaFoldDB" id="A0A2T0MI23"/>
<dbReference type="PROSITE" id="PS50109">
    <property type="entry name" value="HIS_KIN"/>
    <property type="match status" value="1"/>
</dbReference>
<keyword evidence="5" id="KW-0418">Kinase</keyword>
<dbReference type="InterPro" id="IPR000014">
    <property type="entry name" value="PAS"/>
</dbReference>
<evidence type="ECO:0000256" key="3">
    <source>
        <dbReference type="ARBA" id="ARBA00022553"/>
    </source>
</evidence>
<keyword evidence="11" id="KW-1185">Reference proteome</keyword>
<evidence type="ECO:0000259" key="9">
    <source>
        <dbReference type="PROSITE" id="PS50113"/>
    </source>
</evidence>
<gene>
    <name evidence="10" type="ORF">CLV81_1241</name>
</gene>
<dbReference type="Gene3D" id="3.30.450.20">
    <property type="entry name" value="PAS domain"/>
    <property type="match status" value="2"/>
</dbReference>
<dbReference type="InterPro" id="IPR003661">
    <property type="entry name" value="HisK_dim/P_dom"/>
</dbReference>
<organism evidence="10 11">
    <name type="scientific">Flagellimonas meridianipacifica</name>
    <dbReference type="NCBI Taxonomy" id="1080225"/>
    <lineage>
        <taxon>Bacteria</taxon>
        <taxon>Pseudomonadati</taxon>
        <taxon>Bacteroidota</taxon>
        <taxon>Flavobacteriia</taxon>
        <taxon>Flavobacteriales</taxon>
        <taxon>Flavobacteriaceae</taxon>
        <taxon>Flagellimonas</taxon>
    </lineage>
</organism>
<keyword evidence="4" id="KW-0808">Transferase</keyword>
<dbReference type="PANTHER" id="PTHR43711:SF26">
    <property type="entry name" value="SENSOR HISTIDINE KINASE RCSC"/>
    <property type="match status" value="1"/>
</dbReference>
<dbReference type="Pfam" id="PF02518">
    <property type="entry name" value="HATPase_c"/>
    <property type="match status" value="1"/>
</dbReference>
<feature type="domain" description="PAC" evidence="9">
    <location>
        <begin position="203"/>
        <end position="255"/>
    </location>
</feature>
<dbReference type="InterPro" id="IPR036890">
    <property type="entry name" value="HATPase_C_sf"/>
</dbReference>
<dbReference type="InterPro" id="IPR050736">
    <property type="entry name" value="Sensor_HK_Regulatory"/>
</dbReference>
<dbReference type="InterPro" id="IPR036097">
    <property type="entry name" value="HisK_dim/P_sf"/>
</dbReference>
<dbReference type="PANTHER" id="PTHR43711">
    <property type="entry name" value="TWO-COMPONENT HISTIDINE KINASE"/>
    <property type="match status" value="1"/>
</dbReference>
<dbReference type="PRINTS" id="PR00344">
    <property type="entry name" value="BCTRLSENSOR"/>
</dbReference>
<dbReference type="InterPro" id="IPR003594">
    <property type="entry name" value="HATPase_dom"/>
</dbReference>
<sequence length="499" mass="56916">MKLFEQNSIFKILSEAISEGILIVNDKQTIVASNSVANAMFGYAEEGLNGECLSILLPPNSRTPHESHFKDFLAKGKKRSMGLGLDLEGIRKDGTKFPLEIGLNPFKLLRKDYIMALVVDITERKRAEQAINHWYRIFNESRNEIFVFDVESFRFFDVNYGARLNLGYTAEELEEKSILDIKPELTHDSLTRLIRPMLNGIKEKIEFETIHQRKDGSTYPVEAHLQLSSIGKKRVCVAIVLDITERKNYTQTLENKVEQRTMQLSEALKAEKKLNELKTKFLSLVSHEFKTPLTSILTSTSLLSKYTEGDQQDKRDKHIETIKTKVRYLDNILTDFLSIERLDSDKVKYNSTNFSLSKVINEVVYNANTLLKEGQHIIYPKDIDGISISFDEKIMVLALSNLLHNAIKYSPENTNIELLVEKDENHLTIKVKDQGLGIPEEEQPFVFDRYFRASNVLTTQGTGIGLNIVKQHMNNLGGTVAFESELDKGSSFMVKIPIK</sequence>
<dbReference type="EMBL" id="PVYX01000001">
    <property type="protein sequence ID" value="PRX57238.1"/>
    <property type="molecule type" value="Genomic_DNA"/>
</dbReference>
<dbReference type="Gene3D" id="3.30.565.10">
    <property type="entry name" value="Histidine kinase-like ATPase, C-terminal domain"/>
    <property type="match status" value="1"/>
</dbReference>
<keyword evidence="6" id="KW-0902">Two-component regulatory system</keyword>
<dbReference type="SMART" id="SM00091">
    <property type="entry name" value="PAS"/>
    <property type="match status" value="2"/>
</dbReference>
<evidence type="ECO:0000256" key="5">
    <source>
        <dbReference type="ARBA" id="ARBA00022777"/>
    </source>
</evidence>
<dbReference type="Pfam" id="PF13426">
    <property type="entry name" value="PAS_9"/>
    <property type="match status" value="2"/>
</dbReference>
<dbReference type="Gene3D" id="1.10.287.130">
    <property type="match status" value="1"/>
</dbReference>
<comment type="catalytic activity">
    <reaction evidence="1">
        <text>ATP + protein L-histidine = ADP + protein N-phospho-L-histidine.</text>
        <dbReference type="EC" id="2.7.13.3"/>
    </reaction>
</comment>
<evidence type="ECO:0000313" key="11">
    <source>
        <dbReference type="Proteomes" id="UP000237640"/>
    </source>
</evidence>
<keyword evidence="3" id="KW-0597">Phosphoprotein</keyword>
<dbReference type="SUPFAM" id="SSF55785">
    <property type="entry name" value="PYP-like sensor domain (PAS domain)"/>
    <property type="match status" value="2"/>
</dbReference>
<dbReference type="SUPFAM" id="SSF55874">
    <property type="entry name" value="ATPase domain of HSP90 chaperone/DNA topoisomerase II/histidine kinase"/>
    <property type="match status" value="1"/>
</dbReference>
<dbReference type="InterPro" id="IPR035965">
    <property type="entry name" value="PAS-like_dom_sf"/>
</dbReference>
<dbReference type="SMART" id="SM00387">
    <property type="entry name" value="HATPase_c"/>
    <property type="match status" value="1"/>
</dbReference>
<dbReference type="GO" id="GO:0000155">
    <property type="term" value="F:phosphorelay sensor kinase activity"/>
    <property type="evidence" value="ECO:0007669"/>
    <property type="project" value="InterPro"/>
</dbReference>
<dbReference type="FunFam" id="3.30.565.10:FF:000006">
    <property type="entry name" value="Sensor histidine kinase WalK"/>
    <property type="match status" value="1"/>
</dbReference>
<dbReference type="CDD" id="cd00082">
    <property type="entry name" value="HisKA"/>
    <property type="match status" value="1"/>
</dbReference>
<dbReference type="EC" id="2.7.13.3" evidence="2"/>
<dbReference type="CDD" id="cd00130">
    <property type="entry name" value="PAS"/>
    <property type="match status" value="2"/>
</dbReference>
<dbReference type="Pfam" id="PF00512">
    <property type="entry name" value="HisKA"/>
    <property type="match status" value="1"/>
</dbReference>
<feature type="domain" description="PAS" evidence="8">
    <location>
        <begin position="5"/>
        <end position="76"/>
    </location>
</feature>
<dbReference type="InterPro" id="IPR005467">
    <property type="entry name" value="His_kinase_dom"/>
</dbReference>
<name>A0A2T0MI23_9FLAO</name>
<reference evidence="10 11" key="1">
    <citation type="submission" date="2018-03" db="EMBL/GenBank/DDBJ databases">
        <title>Genomic Encyclopedia of Archaeal and Bacterial Type Strains, Phase II (KMG-II): from individual species to whole genera.</title>
        <authorList>
            <person name="Goeker M."/>
        </authorList>
    </citation>
    <scope>NUCLEOTIDE SEQUENCE [LARGE SCALE GENOMIC DNA]</scope>
    <source>
        <strain evidence="10 11">DSM 25027</strain>
    </source>
</reference>
<evidence type="ECO:0000256" key="6">
    <source>
        <dbReference type="ARBA" id="ARBA00023012"/>
    </source>
</evidence>
<evidence type="ECO:0000259" key="8">
    <source>
        <dbReference type="PROSITE" id="PS50112"/>
    </source>
</evidence>
<dbReference type="PROSITE" id="PS50113">
    <property type="entry name" value="PAC"/>
    <property type="match status" value="2"/>
</dbReference>